<dbReference type="RefSeq" id="WP_381356580.1">
    <property type="nucleotide sequence ID" value="NZ_JBHSOA010000003.1"/>
</dbReference>
<reference evidence="3" key="1">
    <citation type="journal article" date="2019" name="Int. J. Syst. Evol. Microbiol.">
        <title>The Global Catalogue of Microorganisms (GCM) 10K type strain sequencing project: providing services to taxonomists for standard genome sequencing and annotation.</title>
        <authorList>
            <consortium name="The Broad Institute Genomics Platform"/>
            <consortium name="The Broad Institute Genome Sequencing Center for Infectious Disease"/>
            <person name="Wu L."/>
            <person name="Ma J."/>
        </authorList>
    </citation>
    <scope>NUCLEOTIDE SEQUENCE [LARGE SCALE GENOMIC DNA]</scope>
    <source>
        <strain evidence="3">JCM 10411</strain>
    </source>
</reference>
<organism evidence="2 3">
    <name type="scientific">Streptomyces chlorus</name>
    <dbReference type="NCBI Taxonomy" id="887452"/>
    <lineage>
        <taxon>Bacteria</taxon>
        <taxon>Bacillati</taxon>
        <taxon>Actinomycetota</taxon>
        <taxon>Actinomycetes</taxon>
        <taxon>Kitasatosporales</taxon>
        <taxon>Streptomycetaceae</taxon>
        <taxon>Streptomyces</taxon>
    </lineage>
</organism>
<evidence type="ECO:0000313" key="3">
    <source>
        <dbReference type="Proteomes" id="UP001596180"/>
    </source>
</evidence>
<keyword evidence="1" id="KW-0472">Membrane</keyword>
<evidence type="ECO:0000256" key="1">
    <source>
        <dbReference type="SAM" id="Phobius"/>
    </source>
</evidence>
<keyword evidence="3" id="KW-1185">Reference proteome</keyword>
<name>A0ABW1DRS3_9ACTN</name>
<keyword evidence="1" id="KW-0812">Transmembrane</keyword>
<sequence>MSNPKGLLSSVLPRSVNPSTGNVQVQLLLLGLIRVLIALVSDATWGLLAGTARNWLAGKPRGLSLIGGAPGMVMAGPGARPGFSGRE</sequence>
<gene>
    <name evidence="2" type="ORF">ACFPZI_00505</name>
</gene>
<accession>A0ABW1DRS3</accession>
<evidence type="ECO:0008006" key="4">
    <source>
        <dbReference type="Google" id="ProtNLM"/>
    </source>
</evidence>
<keyword evidence="1" id="KW-1133">Transmembrane helix</keyword>
<feature type="transmembrane region" description="Helical" evidence="1">
    <location>
        <begin position="27"/>
        <end position="49"/>
    </location>
</feature>
<dbReference type="EMBL" id="JBHSOA010000003">
    <property type="protein sequence ID" value="MFC5850371.1"/>
    <property type="molecule type" value="Genomic_DNA"/>
</dbReference>
<protein>
    <recommendedName>
        <fullName evidence="4">MFS transporter</fullName>
    </recommendedName>
</protein>
<proteinExistence type="predicted"/>
<comment type="caution">
    <text evidence="2">The sequence shown here is derived from an EMBL/GenBank/DDBJ whole genome shotgun (WGS) entry which is preliminary data.</text>
</comment>
<dbReference type="Proteomes" id="UP001596180">
    <property type="component" value="Unassembled WGS sequence"/>
</dbReference>
<evidence type="ECO:0000313" key="2">
    <source>
        <dbReference type="EMBL" id="MFC5850371.1"/>
    </source>
</evidence>